<evidence type="ECO:0000313" key="3">
    <source>
        <dbReference type="Proteomes" id="UP001221898"/>
    </source>
</evidence>
<organism evidence="2 3">
    <name type="scientific">Aldrovandia affinis</name>
    <dbReference type="NCBI Taxonomy" id="143900"/>
    <lineage>
        <taxon>Eukaryota</taxon>
        <taxon>Metazoa</taxon>
        <taxon>Chordata</taxon>
        <taxon>Craniata</taxon>
        <taxon>Vertebrata</taxon>
        <taxon>Euteleostomi</taxon>
        <taxon>Actinopterygii</taxon>
        <taxon>Neopterygii</taxon>
        <taxon>Teleostei</taxon>
        <taxon>Notacanthiformes</taxon>
        <taxon>Halosauridae</taxon>
        <taxon>Aldrovandia</taxon>
    </lineage>
</organism>
<evidence type="ECO:0000313" key="2">
    <source>
        <dbReference type="EMBL" id="KAJ8414098.1"/>
    </source>
</evidence>
<name>A0AAD7T4B1_9TELE</name>
<dbReference type="Proteomes" id="UP001221898">
    <property type="component" value="Unassembled WGS sequence"/>
</dbReference>
<reference evidence="2" key="1">
    <citation type="journal article" date="2023" name="Science">
        <title>Genome structures resolve the early diversification of teleost fishes.</title>
        <authorList>
            <person name="Parey E."/>
            <person name="Louis A."/>
            <person name="Montfort J."/>
            <person name="Bouchez O."/>
            <person name="Roques C."/>
            <person name="Iampietro C."/>
            <person name="Lluch J."/>
            <person name="Castinel A."/>
            <person name="Donnadieu C."/>
            <person name="Desvignes T."/>
            <person name="Floi Bucao C."/>
            <person name="Jouanno E."/>
            <person name="Wen M."/>
            <person name="Mejri S."/>
            <person name="Dirks R."/>
            <person name="Jansen H."/>
            <person name="Henkel C."/>
            <person name="Chen W.J."/>
            <person name="Zahm M."/>
            <person name="Cabau C."/>
            <person name="Klopp C."/>
            <person name="Thompson A.W."/>
            <person name="Robinson-Rechavi M."/>
            <person name="Braasch I."/>
            <person name="Lecointre G."/>
            <person name="Bobe J."/>
            <person name="Postlethwait J.H."/>
            <person name="Berthelot C."/>
            <person name="Roest Crollius H."/>
            <person name="Guiguen Y."/>
        </authorList>
    </citation>
    <scope>NUCLEOTIDE SEQUENCE</scope>
    <source>
        <strain evidence="2">NC1722</strain>
    </source>
</reference>
<dbReference type="AlphaFoldDB" id="A0AAD7T4B1"/>
<protein>
    <submittedName>
        <fullName evidence="2">Uncharacterized protein</fullName>
    </submittedName>
</protein>
<gene>
    <name evidence="2" type="ORF">AAFF_G00066960</name>
</gene>
<keyword evidence="3" id="KW-1185">Reference proteome</keyword>
<comment type="caution">
    <text evidence="2">The sequence shown here is derived from an EMBL/GenBank/DDBJ whole genome shotgun (WGS) entry which is preliminary data.</text>
</comment>
<evidence type="ECO:0000256" key="1">
    <source>
        <dbReference type="SAM" id="MobiDB-lite"/>
    </source>
</evidence>
<dbReference type="EMBL" id="JAINUG010000014">
    <property type="protein sequence ID" value="KAJ8414098.1"/>
    <property type="molecule type" value="Genomic_DNA"/>
</dbReference>
<proteinExistence type="predicted"/>
<sequence length="96" mass="10472">MREQDSQQTFRELSLNTESPLLALEARKGQLASPHLPLERGVSAVSSKRSSHGVRGNGSLPSPISRVAKGTSRAGQQKKHLMAHWNPAPLVQRQTP</sequence>
<feature type="region of interest" description="Disordered" evidence="1">
    <location>
        <begin position="40"/>
        <end position="96"/>
    </location>
</feature>
<accession>A0AAD7T4B1</accession>